<evidence type="ECO:0000313" key="2">
    <source>
        <dbReference type="Proteomes" id="UP000789901"/>
    </source>
</evidence>
<protein>
    <submittedName>
        <fullName evidence="1">39602_t:CDS:1</fullName>
    </submittedName>
</protein>
<dbReference type="Proteomes" id="UP000789901">
    <property type="component" value="Unassembled WGS sequence"/>
</dbReference>
<name>A0ABN7VYU1_GIGMA</name>
<accession>A0ABN7VYU1</accession>
<sequence length="329" mass="38022">MLSDEILPAFGSQVPSVCSIPRPDILNTNDIENEFVNYDISDRNKHQNVEFKDQEKLEIVSGLIFQTWEQLDRYIRMYTKQNGFVSIITCSKSDDITRRRCRYACEHQGIGHSKKTAILKNQKQAYTKRLGYKWLVNAKIHPDAINFAPYYWQFPDKVKQEIKYYTSKGLNLSDTIQSFKKQNKVVNKASVLLKTLFNNKAQDPNWRLLISRYPVTKPYLEQKLYVTKEQWVLAWISNRFTAGVQSIQRVEGVNATIKSSSIAHVQPTHITASAQLLPERAKIAEALWYSAKLVSKESINISLLQEQSMVDFYENLDDFPATNVNEIIS</sequence>
<comment type="caution">
    <text evidence="1">The sequence shown here is derived from an EMBL/GenBank/DDBJ whole genome shotgun (WGS) entry which is preliminary data.</text>
</comment>
<reference evidence="1 2" key="1">
    <citation type="submission" date="2021-06" db="EMBL/GenBank/DDBJ databases">
        <authorList>
            <person name="Kallberg Y."/>
            <person name="Tangrot J."/>
            <person name="Rosling A."/>
        </authorList>
    </citation>
    <scope>NUCLEOTIDE SEQUENCE [LARGE SCALE GENOMIC DNA]</scope>
    <source>
        <strain evidence="1 2">120-4 pot B 10/14</strain>
    </source>
</reference>
<dbReference type="PANTHER" id="PTHR47718">
    <property type="entry name" value="OS01G0519700 PROTEIN"/>
    <property type="match status" value="1"/>
</dbReference>
<proteinExistence type="predicted"/>
<dbReference type="PANTHER" id="PTHR47718:SF13">
    <property type="entry name" value="OS09G0290500 PROTEIN"/>
    <property type="match status" value="1"/>
</dbReference>
<dbReference type="EMBL" id="CAJVQB010025966">
    <property type="protein sequence ID" value="CAG8807600.1"/>
    <property type="molecule type" value="Genomic_DNA"/>
</dbReference>
<evidence type="ECO:0000313" key="1">
    <source>
        <dbReference type="EMBL" id="CAG8807600.1"/>
    </source>
</evidence>
<feature type="non-terminal residue" evidence="1">
    <location>
        <position position="329"/>
    </location>
</feature>
<keyword evidence="2" id="KW-1185">Reference proteome</keyword>
<organism evidence="1 2">
    <name type="scientific">Gigaspora margarita</name>
    <dbReference type="NCBI Taxonomy" id="4874"/>
    <lineage>
        <taxon>Eukaryota</taxon>
        <taxon>Fungi</taxon>
        <taxon>Fungi incertae sedis</taxon>
        <taxon>Mucoromycota</taxon>
        <taxon>Glomeromycotina</taxon>
        <taxon>Glomeromycetes</taxon>
        <taxon>Diversisporales</taxon>
        <taxon>Gigasporaceae</taxon>
        <taxon>Gigaspora</taxon>
    </lineage>
</organism>
<gene>
    <name evidence="1" type="ORF">GMARGA_LOCUS24524</name>
</gene>